<reference evidence="1" key="1">
    <citation type="submission" date="2021-02" db="EMBL/GenBank/DDBJ databases">
        <title>Rhodobacter shimadae sp. nov., an aerobic anoxygenic phototrophic bacterium isolated from a hot spring.</title>
        <authorList>
            <person name="Muramatsu S."/>
            <person name="Haruta S."/>
            <person name="Hirose S."/>
            <person name="Hanada S."/>
        </authorList>
    </citation>
    <scope>NUCLEOTIDE SEQUENCE</scope>
    <source>
        <strain evidence="1">N10</strain>
    </source>
</reference>
<dbReference type="Gene3D" id="3.40.50.1110">
    <property type="entry name" value="SGNH hydrolase"/>
    <property type="match status" value="1"/>
</dbReference>
<dbReference type="Proteomes" id="UP000826300">
    <property type="component" value="Chromosome"/>
</dbReference>
<dbReference type="AlphaFoldDB" id="A0A8G0ZT18"/>
<sequence length="312" mass="33614">MKRRSVVIGAGAALAAAGGLWWAFRRRPSLSTEEFAALYREPLAPPSGPVATYHLGHSLVGRDMPAMLGAWAGHDHASQLGWGTPLKGHRTGEIAGFDTENDHAAFRPVGEALASGDYDVVVLTEMVEIRDAIRWHDSAHELAAWARAARAGNPEVRVYLYETWHPLDDPEGWLARLDADLARHWEGEILRPALAERGVGTIHVIPAGQVMAAAVRAMEAGEVPGMTDRSQLFGRTPEGAPDMIHLGDWGNWLVAMTHHAVIYHGLPEDAPVLNADGSPATPLPPDAEDALRQVVWRVVSGYPPAGLAPARG</sequence>
<dbReference type="RefSeq" id="WP_220661730.1">
    <property type="nucleotide sequence ID" value="NZ_CP069370.1"/>
</dbReference>
<dbReference type="GO" id="GO:0016788">
    <property type="term" value="F:hydrolase activity, acting on ester bonds"/>
    <property type="evidence" value="ECO:0007669"/>
    <property type="project" value="UniProtKB-ARBA"/>
</dbReference>
<keyword evidence="2" id="KW-1185">Reference proteome</keyword>
<protein>
    <submittedName>
        <fullName evidence="1">Uncharacterized protein</fullName>
    </submittedName>
</protein>
<evidence type="ECO:0000313" key="2">
    <source>
        <dbReference type="Proteomes" id="UP000826300"/>
    </source>
</evidence>
<dbReference type="EMBL" id="CP069370">
    <property type="protein sequence ID" value="QYZ69512.1"/>
    <property type="molecule type" value="Genomic_DNA"/>
</dbReference>
<accession>A0A8G0ZT18</accession>
<proteinExistence type="predicted"/>
<gene>
    <name evidence="1" type="ORF">JO391_17550</name>
</gene>
<dbReference type="KEGG" id="nsm:JO391_17550"/>
<evidence type="ECO:0000313" key="1">
    <source>
        <dbReference type="EMBL" id="QYZ69512.1"/>
    </source>
</evidence>
<dbReference type="InterPro" id="IPR036514">
    <property type="entry name" value="SGNH_hydro_sf"/>
</dbReference>
<organism evidence="1 2">
    <name type="scientific">Neotabrizicola shimadae</name>
    <dbReference type="NCBI Taxonomy" id="2807096"/>
    <lineage>
        <taxon>Bacteria</taxon>
        <taxon>Pseudomonadati</taxon>
        <taxon>Pseudomonadota</taxon>
        <taxon>Alphaproteobacteria</taxon>
        <taxon>Rhodobacterales</taxon>
        <taxon>Paracoccaceae</taxon>
        <taxon>Neotabrizicola</taxon>
    </lineage>
</organism>
<name>A0A8G0ZT18_9RHOB</name>